<organism evidence="2 3">
    <name type="scientific">Ophiocordyceps polyrhachis-furcata BCC 54312</name>
    <dbReference type="NCBI Taxonomy" id="1330021"/>
    <lineage>
        <taxon>Eukaryota</taxon>
        <taxon>Fungi</taxon>
        <taxon>Dikarya</taxon>
        <taxon>Ascomycota</taxon>
        <taxon>Pezizomycotina</taxon>
        <taxon>Sordariomycetes</taxon>
        <taxon>Hypocreomycetidae</taxon>
        <taxon>Hypocreales</taxon>
        <taxon>Ophiocordycipitaceae</taxon>
        <taxon>Ophiocordyceps</taxon>
    </lineage>
</organism>
<keyword evidence="3" id="KW-1185">Reference proteome</keyword>
<accession>A0A367LKA4</accession>
<evidence type="ECO:0000256" key="1">
    <source>
        <dbReference type="SAM" id="MobiDB-lite"/>
    </source>
</evidence>
<feature type="non-terminal residue" evidence="2">
    <location>
        <position position="1"/>
    </location>
</feature>
<dbReference type="AlphaFoldDB" id="A0A367LKA4"/>
<name>A0A367LKA4_9HYPO</name>
<evidence type="ECO:0000313" key="3">
    <source>
        <dbReference type="Proteomes" id="UP000253664"/>
    </source>
</evidence>
<feature type="compositionally biased region" description="Polar residues" evidence="1">
    <location>
        <begin position="1"/>
        <end position="29"/>
    </location>
</feature>
<dbReference type="EMBL" id="LKCN02000003">
    <property type="protein sequence ID" value="RCI14873.1"/>
    <property type="molecule type" value="Genomic_DNA"/>
</dbReference>
<reference evidence="2 3" key="1">
    <citation type="journal article" date="2015" name="BMC Genomics">
        <title>Insights from the genome of Ophiocordyceps polyrhachis-furcata to pathogenicity and host specificity in insect fungi.</title>
        <authorList>
            <person name="Wichadakul D."/>
            <person name="Kobmoo N."/>
            <person name="Ingsriswang S."/>
            <person name="Tangphatsornruang S."/>
            <person name="Chantasingh D."/>
            <person name="Luangsa-ard J.J."/>
            <person name="Eurwilaichitr L."/>
        </authorList>
    </citation>
    <scope>NUCLEOTIDE SEQUENCE [LARGE SCALE GENOMIC DNA]</scope>
    <source>
        <strain evidence="2 3">BCC 54312</strain>
    </source>
</reference>
<protein>
    <submittedName>
        <fullName evidence="2">Uncharacterized protein</fullName>
    </submittedName>
</protein>
<comment type="caution">
    <text evidence="2">The sequence shown here is derived from an EMBL/GenBank/DDBJ whole genome shotgun (WGS) entry which is preliminary data.</text>
</comment>
<sequence length="63" mass="6743">SDNAFPPRSKTSSYSSANKTRINPDNSLPPNSPTASDLPDPAPPYADSSSTPRVFSDNELYSL</sequence>
<feature type="compositionally biased region" description="Low complexity" evidence="1">
    <location>
        <begin position="35"/>
        <end position="50"/>
    </location>
</feature>
<feature type="non-terminal residue" evidence="2">
    <location>
        <position position="63"/>
    </location>
</feature>
<evidence type="ECO:0000313" key="2">
    <source>
        <dbReference type="EMBL" id="RCI14873.1"/>
    </source>
</evidence>
<feature type="region of interest" description="Disordered" evidence="1">
    <location>
        <begin position="1"/>
        <end position="63"/>
    </location>
</feature>
<dbReference type="Proteomes" id="UP000253664">
    <property type="component" value="Unassembled WGS sequence"/>
</dbReference>
<gene>
    <name evidence="2" type="ORF">L249_7046</name>
</gene>
<proteinExistence type="predicted"/>